<evidence type="ECO:0000256" key="2">
    <source>
        <dbReference type="ARBA" id="ARBA00006484"/>
    </source>
</evidence>
<keyword evidence="7 8" id="KW-0521">NADP</keyword>
<dbReference type="SUPFAM" id="SSF51735">
    <property type="entry name" value="NAD(P)-binding Rossmann-fold domains"/>
    <property type="match status" value="1"/>
</dbReference>
<dbReference type="PANTHER" id="PTHR42879">
    <property type="entry name" value="3-OXOACYL-(ACYL-CARRIER-PROTEIN) REDUCTASE"/>
    <property type="match status" value="1"/>
</dbReference>
<comment type="subunit">
    <text evidence="8">Homotetramer.</text>
</comment>
<keyword evidence="8" id="KW-0275">Fatty acid biosynthesis</keyword>
<dbReference type="EMBL" id="JACHJG010000016">
    <property type="protein sequence ID" value="MBB4890070.1"/>
    <property type="molecule type" value="Genomic_DNA"/>
</dbReference>
<feature type="binding site" evidence="7">
    <location>
        <begin position="13"/>
        <end position="16"/>
    </location>
    <ligand>
        <name>NADP(+)</name>
        <dbReference type="ChEBI" id="CHEBI:58349"/>
    </ligand>
</feature>
<keyword evidence="11" id="KW-1185">Reference proteome</keyword>
<dbReference type="PROSITE" id="PS00061">
    <property type="entry name" value="ADH_SHORT"/>
    <property type="match status" value="1"/>
</dbReference>
<comment type="similarity">
    <text evidence="2 8">Belongs to the short-chain dehydrogenases/reductases (SDR) family.</text>
</comment>
<evidence type="ECO:0000313" key="11">
    <source>
        <dbReference type="Proteomes" id="UP000556436"/>
    </source>
</evidence>
<dbReference type="Proteomes" id="UP000556436">
    <property type="component" value="Unassembled WGS sequence"/>
</dbReference>
<evidence type="ECO:0000256" key="1">
    <source>
        <dbReference type="ARBA" id="ARBA00005194"/>
    </source>
</evidence>
<evidence type="ECO:0000256" key="7">
    <source>
        <dbReference type="PIRSR" id="PIRSR611284-2"/>
    </source>
</evidence>
<evidence type="ECO:0000256" key="3">
    <source>
        <dbReference type="ARBA" id="ARBA00012948"/>
    </source>
</evidence>
<dbReference type="GO" id="GO:0051287">
    <property type="term" value="F:NAD binding"/>
    <property type="evidence" value="ECO:0007669"/>
    <property type="project" value="UniProtKB-UniRule"/>
</dbReference>
<dbReference type="CDD" id="cd05333">
    <property type="entry name" value="BKR_SDR_c"/>
    <property type="match status" value="1"/>
</dbReference>
<feature type="binding site" evidence="7">
    <location>
        <begin position="156"/>
        <end position="160"/>
    </location>
    <ligand>
        <name>NADP(+)</name>
        <dbReference type="ChEBI" id="CHEBI:58349"/>
    </ligand>
</feature>
<keyword evidence="8" id="KW-0443">Lipid metabolism</keyword>
<comment type="caution">
    <text evidence="10">The sequence shown here is derived from an EMBL/GenBank/DDBJ whole genome shotgun (WGS) entry which is preliminary data.</text>
</comment>
<feature type="domain" description="Ketoreductase" evidence="9">
    <location>
        <begin position="7"/>
        <end position="192"/>
    </location>
</feature>
<dbReference type="InterPro" id="IPR050259">
    <property type="entry name" value="SDR"/>
</dbReference>
<keyword evidence="4 8" id="KW-0560">Oxidoreductase</keyword>
<feature type="active site" description="Proton acceptor" evidence="6">
    <location>
        <position position="156"/>
    </location>
</feature>
<dbReference type="NCBIfam" id="NF009466">
    <property type="entry name" value="PRK12826.1-2"/>
    <property type="match status" value="1"/>
</dbReference>
<dbReference type="GO" id="GO:0006633">
    <property type="term" value="P:fatty acid biosynthetic process"/>
    <property type="evidence" value="ECO:0007669"/>
    <property type="project" value="UniProtKB-UniPathway"/>
</dbReference>
<dbReference type="PRINTS" id="PR00080">
    <property type="entry name" value="SDRFAMILY"/>
</dbReference>
<proteinExistence type="inferred from homology"/>
<comment type="catalytic activity">
    <reaction evidence="5 8">
        <text>a (3R)-hydroxyacyl-[ACP] + NADP(+) = a 3-oxoacyl-[ACP] + NADPH + H(+)</text>
        <dbReference type="Rhea" id="RHEA:17397"/>
        <dbReference type="Rhea" id="RHEA-COMP:9916"/>
        <dbReference type="Rhea" id="RHEA-COMP:9945"/>
        <dbReference type="ChEBI" id="CHEBI:15378"/>
        <dbReference type="ChEBI" id="CHEBI:57783"/>
        <dbReference type="ChEBI" id="CHEBI:58349"/>
        <dbReference type="ChEBI" id="CHEBI:78776"/>
        <dbReference type="ChEBI" id="CHEBI:78827"/>
        <dbReference type="EC" id="1.1.1.100"/>
    </reaction>
</comment>
<keyword evidence="8" id="KW-0444">Lipid biosynthesis</keyword>
<dbReference type="InterPro" id="IPR011284">
    <property type="entry name" value="3oxo_ACP_reduc"/>
</dbReference>
<dbReference type="InterPro" id="IPR002347">
    <property type="entry name" value="SDR_fam"/>
</dbReference>
<evidence type="ECO:0000256" key="8">
    <source>
        <dbReference type="RuleBase" id="RU366074"/>
    </source>
</evidence>
<dbReference type="PANTHER" id="PTHR42879:SF2">
    <property type="entry name" value="3-OXOACYL-[ACYL-CARRIER-PROTEIN] REDUCTASE FABG"/>
    <property type="match status" value="1"/>
</dbReference>
<dbReference type="UniPathway" id="UPA00094"/>
<dbReference type="Pfam" id="PF13561">
    <property type="entry name" value="adh_short_C2"/>
    <property type="match status" value="1"/>
</dbReference>
<protein>
    <recommendedName>
        <fullName evidence="3 8">3-oxoacyl-[acyl-carrier-protein] reductase</fullName>
        <ecNumber evidence="3 8">1.1.1.100</ecNumber>
    </recommendedName>
</protein>
<dbReference type="Gene3D" id="3.40.50.720">
    <property type="entry name" value="NAD(P)-binding Rossmann-like Domain"/>
    <property type="match status" value="1"/>
</dbReference>
<gene>
    <name evidence="10" type="ORF">FHS38_006148</name>
</gene>
<dbReference type="SMART" id="SM00822">
    <property type="entry name" value="PKS_KR"/>
    <property type="match status" value="1"/>
</dbReference>
<dbReference type="PRINTS" id="PR00081">
    <property type="entry name" value="GDHRDH"/>
</dbReference>
<dbReference type="EC" id="1.1.1.100" evidence="3 8"/>
<organism evidence="10 11">
    <name type="scientific">Streptomyces netropsis</name>
    <name type="common">Streptoverticillium netropsis</name>
    <dbReference type="NCBI Taxonomy" id="55404"/>
    <lineage>
        <taxon>Bacteria</taxon>
        <taxon>Bacillati</taxon>
        <taxon>Actinomycetota</taxon>
        <taxon>Actinomycetes</taxon>
        <taxon>Kitasatosporales</taxon>
        <taxon>Streptomycetaceae</taxon>
        <taxon>Streptomyces</taxon>
    </lineage>
</organism>
<evidence type="ECO:0000256" key="5">
    <source>
        <dbReference type="ARBA" id="ARBA00048508"/>
    </source>
</evidence>
<accession>A0A7W7LH21</accession>
<dbReference type="InterPro" id="IPR036291">
    <property type="entry name" value="NAD(P)-bd_dom_sf"/>
</dbReference>
<dbReference type="InterPro" id="IPR057326">
    <property type="entry name" value="KR_dom"/>
</dbReference>
<sequence>MTSKDTRVALVTGGSRGIGRATVLRLAQDGFDVAFCYQSNDEAARELEKQVTEIGVRVLARKADVTDAEAVKALVAETEDLLGPVDVAVTAAGITRDNPLVMMTEDQWHQVLDVNLDGVYNLCRSVVFSMMKRKSGAIVNLSSVAGVYGNATQTNYSASKAGIIGFSRALAKEVGRYGIRVNVVAPGFIDTDMTSVLTGAVKDKALEQVPLGRLGTAEEVADLVGYLASDRAGYVTGSVLQIDGGITI</sequence>
<dbReference type="NCBIfam" id="TIGR01830">
    <property type="entry name" value="3oxo_ACP_reduc"/>
    <property type="match status" value="1"/>
</dbReference>
<feature type="binding site" evidence="7">
    <location>
        <position position="189"/>
    </location>
    <ligand>
        <name>NADP(+)</name>
        <dbReference type="ChEBI" id="CHEBI:58349"/>
    </ligand>
</feature>
<evidence type="ECO:0000313" key="10">
    <source>
        <dbReference type="EMBL" id="MBB4890070.1"/>
    </source>
</evidence>
<dbReference type="AlphaFoldDB" id="A0A7W7LH21"/>
<evidence type="ECO:0000259" key="9">
    <source>
        <dbReference type="SMART" id="SM00822"/>
    </source>
</evidence>
<evidence type="ECO:0000256" key="4">
    <source>
        <dbReference type="ARBA" id="ARBA00023002"/>
    </source>
</evidence>
<dbReference type="FunFam" id="3.40.50.720:FF:000173">
    <property type="entry name" value="3-oxoacyl-[acyl-carrier protein] reductase"/>
    <property type="match status" value="1"/>
</dbReference>
<dbReference type="InterPro" id="IPR020904">
    <property type="entry name" value="Sc_DH/Rdtase_CS"/>
</dbReference>
<evidence type="ECO:0000256" key="6">
    <source>
        <dbReference type="PIRSR" id="PIRSR611284-1"/>
    </source>
</evidence>
<dbReference type="RefSeq" id="WP_184738985.1">
    <property type="nucleotide sequence ID" value="NZ_BMRW01000014.1"/>
</dbReference>
<comment type="pathway">
    <text evidence="1 8">Lipid metabolism; fatty acid biosynthesis.</text>
</comment>
<comment type="function">
    <text evidence="8">Catalyzes the NADPH-dependent reduction of beta-ketoacyl-ACP substrates to beta-hydroxyacyl-ACP products, the first reductive step in the elongation cycle of fatty acid biosynthesis.</text>
</comment>
<keyword evidence="8" id="KW-0276">Fatty acid metabolism</keyword>
<dbReference type="GO" id="GO:0004316">
    <property type="term" value="F:3-oxoacyl-[acyl-carrier-protein] reductase (NADPH) activity"/>
    <property type="evidence" value="ECO:0007669"/>
    <property type="project" value="UniProtKB-UniRule"/>
</dbReference>
<dbReference type="NCBIfam" id="NF005559">
    <property type="entry name" value="PRK07231.1"/>
    <property type="match status" value="1"/>
</dbReference>
<reference evidence="10 11" key="1">
    <citation type="submission" date="2020-08" db="EMBL/GenBank/DDBJ databases">
        <title>Genomic Encyclopedia of Type Strains, Phase III (KMG-III): the genomes of soil and plant-associated and newly described type strains.</title>
        <authorList>
            <person name="Whitman W."/>
        </authorList>
    </citation>
    <scope>NUCLEOTIDE SEQUENCE [LARGE SCALE GENOMIC DNA]</scope>
    <source>
        <strain evidence="10 11">CECT 3265</strain>
    </source>
</reference>
<name>A0A7W7LH21_STRNE</name>